<protein>
    <submittedName>
        <fullName evidence="11">Odorant receptor</fullName>
    </submittedName>
</protein>
<feature type="transmembrane region" description="Helical" evidence="10">
    <location>
        <begin position="54"/>
        <end position="72"/>
    </location>
</feature>
<dbReference type="InterPro" id="IPR004117">
    <property type="entry name" value="7tm6_olfct_rcpt"/>
</dbReference>
<evidence type="ECO:0000256" key="4">
    <source>
        <dbReference type="ARBA" id="ARBA00022692"/>
    </source>
</evidence>
<dbReference type="GO" id="GO:0005886">
    <property type="term" value="C:plasma membrane"/>
    <property type="evidence" value="ECO:0007669"/>
    <property type="project" value="UniProtKB-SubCell"/>
</dbReference>
<organism evidence="11">
    <name type="scientific">Anoplophora chinensis</name>
    <name type="common">Citrus longhorn beetle</name>
    <dbReference type="NCBI Taxonomy" id="217632"/>
    <lineage>
        <taxon>Eukaryota</taxon>
        <taxon>Metazoa</taxon>
        <taxon>Ecdysozoa</taxon>
        <taxon>Arthropoda</taxon>
        <taxon>Hexapoda</taxon>
        <taxon>Insecta</taxon>
        <taxon>Pterygota</taxon>
        <taxon>Neoptera</taxon>
        <taxon>Endopterygota</taxon>
        <taxon>Coleoptera</taxon>
        <taxon>Polyphaga</taxon>
        <taxon>Cucujiformia</taxon>
        <taxon>Chrysomeloidea</taxon>
        <taxon>Cerambycidae</taxon>
        <taxon>Lamiinae</taxon>
        <taxon>Lamiini</taxon>
        <taxon>Anoplophora</taxon>
    </lineage>
</organism>
<keyword evidence="5" id="KW-0552">Olfaction</keyword>
<keyword evidence="2" id="KW-1003">Cell membrane</keyword>
<evidence type="ECO:0000256" key="7">
    <source>
        <dbReference type="ARBA" id="ARBA00023136"/>
    </source>
</evidence>
<evidence type="ECO:0000256" key="8">
    <source>
        <dbReference type="ARBA" id="ARBA00023170"/>
    </source>
</evidence>
<keyword evidence="9" id="KW-0807">Transducer</keyword>
<keyword evidence="6 10" id="KW-1133">Transmembrane helix</keyword>
<accession>A0A2H4ZB87</accession>
<evidence type="ECO:0000256" key="1">
    <source>
        <dbReference type="ARBA" id="ARBA00004651"/>
    </source>
</evidence>
<dbReference type="GO" id="GO:0005549">
    <property type="term" value="F:odorant binding"/>
    <property type="evidence" value="ECO:0007669"/>
    <property type="project" value="InterPro"/>
</dbReference>
<evidence type="ECO:0000256" key="5">
    <source>
        <dbReference type="ARBA" id="ARBA00022725"/>
    </source>
</evidence>
<keyword evidence="3" id="KW-0716">Sensory transduction</keyword>
<evidence type="ECO:0000256" key="9">
    <source>
        <dbReference type="ARBA" id="ARBA00023224"/>
    </source>
</evidence>
<dbReference type="Pfam" id="PF02949">
    <property type="entry name" value="7tm_6"/>
    <property type="match status" value="1"/>
</dbReference>
<dbReference type="PANTHER" id="PTHR21137:SF35">
    <property type="entry name" value="ODORANT RECEPTOR 19A-RELATED"/>
    <property type="match status" value="1"/>
</dbReference>
<dbReference type="PANTHER" id="PTHR21137">
    <property type="entry name" value="ODORANT RECEPTOR"/>
    <property type="match status" value="1"/>
</dbReference>
<dbReference type="EMBL" id="MF975441">
    <property type="protein sequence ID" value="AUF73017.1"/>
    <property type="molecule type" value="mRNA"/>
</dbReference>
<feature type="transmembrane region" description="Helical" evidence="10">
    <location>
        <begin position="30"/>
        <end position="48"/>
    </location>
</feature>
<evidence type="ECO:0000256" key="6">
    <source>
        <dbReference type="ARBA" id="ARBA00022989"/>
    </source>
</evidence>
<evidence type="ECO:0000256" key="2">
    <source>
        <dbReference type="ARBA" id="ARBA00022475"/>
    </source>
</evidence>
<dbReference type="GO" id="GO:0007165">
    <property type="term" value="P:signal transduction"/>
    <property type="evidence" value="ECO:0007669"/>
    <property type="project" value="UniProtKB-KW"/>
</dbReference>
<evidence type="ECO:0000256" key="3">
    <source>
        <dbReference type="ARBA" id="ARBA00022606"/>
    </source>
</evidence>
<proteinExistence type="evidence at transcript level"/>
<keyword evidence="7 10" id="KW-0472">Membrane</keyword>
<reference evidence="11" key="1">
    <citation type="journal article" date="2017" name="Sci. Rep.">
        <title>Antennal transcriptome analysis and expression profiles of olfactory genes in Anoplophora chinensis.</title>
        <authorList>
            <person name="Wang J."/>
            <person name="Hu P."/>
            <person name="Gao P."/>
            <person name="Tao J."/>
            <person name="Luo Y."/>
        </authorList>
    </citation>
    <scope>NUCLEOTIDE SEQUENCE</scope>
</reference>
<name>A0A2H4ZB87_ANOCN</name>
<comment type="subcellular location">
    <subcellularLocation>
        <location evidence="1">Cell membrane</location>
        <topology evidence="1">Multi-pass membrane protein</topology>
    </subcellularLocation>
</comment>
<keyword evidence="4 10" id="KW-0812">Transmembrane</keyword>
<dbReference type="AlphaFoldDB" id="A0A2H4ZB87"/>
<sequence>MRNRLRFCIGYHVHILKLGYRISSLVKHTVGHVSLLSALVCGCMANQMLTTKPIGSFILLIAWLMGVFSYCHSGQRIKEKTMSIGDALYESKWYNADNETMKDVQFILMRCRKPICYEAIPLGITDYPFYFMMIKTGYSYFTLLNQST</sequence>
<dbReference type="GO" id="GO:0004984">
    <property type="term" value="F:olfactory receptor activity"/>
    <property type="evidence" value="ECO:0007669"/>
    <property type="project" value="InterPro"/>
</dbReference>
<evidence type="ECO:0000256" key="10">
    <source>
        <dbReference type="SAM" id="Phobius"/>
    </source>
</evidence>
<evidence type="ECO:0000313" key="11">
    <source>
        <dbReference type="EMBL" id="AUF73017.1"/>
    </source>
</evidence>
<keyword evidence="8 11" id="KW-0675">Receptor</keyword>